<evidence type="ECO:0000256" key="2">
    <source>
        <dbReference type="ARBA" id="ARBA00022448"/>
    </source>
</evidence>
<dbReference type="EMBL" id="MVHW01000024">
    <property type="protein sequence ID" value="ORB02876.1"/>
    <property type="molecule type" value="Genomic_DNA"/>
</dbReference>
<protein>
    <submittedName>
        <fullName evidence="8">Ferredoxin</fullName>
    </submittedName>
</protein>
<accession>A0A1X0FM97</accession>
<proteinExistence type="predicted"/>
<evidence type="ECO:0000256" key="6">
    <source>
        <dbReference type="ARBA" id="ARBA00023014"/>
    </source>
</evidence>
<evidence type="ECO:0000313" key="8">
    <source>
        <dbReference type="EMBL" id="BBY38072.1"/>
    </source>
</evidence>
<evidence type="ECO:0000256" key="1">
    <source>
        <dbReference type="ARBA" id="ARBA00001927"/>
    </source>
</evidence>
<keyword evidence="3" id="KW-0479">Metal-binding</keyword>
<evidence type="ECO:0000313" key="11">
    <source>
        <dbReference type="Proteomes" id="UP000465812"/>
    </source>
</evidence>
<dbReference type="STRING" id="560555.BST30_19010"/>
<keyword evidence="11" id="KW-1185">Reference proteome</keyword>
<gene>
    <name evidence="8" type="primary">fer</name>
    <name evidence="9" type="ORF">BST30_19010</name>
    <name evidence="8" type="ORF">MMAN_22060</name>
</gene>
<evidence type="ECO:0000256" key="5">
    <source>
        <dbReference type="ARBA" id="ARBA00023004"/>
    </source>
</evidence>
<dbReference type="PANTHER" id="PTHR36923">
    <property type="entry name" value="FERREDOXIN"/>
    <property type="match status" value="1"/>
</dbReference>
<dbReference type="Pfam" id="PF13459">
    <property type="entry name" value="Fer4_15"/>
    <property type="match status" value="1"/>
</dbReference>
<keyword evidence="5" id="KW-0408">Iron</keyword>
<dbReference type="Proteomes" id="UP000192760">
    <property type="component" value="Unassembled WGS sequence"/>
</dbReference>
<dbReference type="PANTHER" id="PTHR36923:SF3">
    <property type="entry name" value="FERREDOXIN"/>
    <property type="match status" value="1"/>
</dbReference>
<dbReference type="GO" id="GO:0051538">
    <property type="term" value="F:3 iron, 4 sulfur cluster binding"/>
    <property type="evidence" value="ECO:0007669"/>
    <property type="project" value="UniProtKB-KW"/>
</dbReference>
<comment type="cofactor">
    <cofactor evidence="1">
        <name>[3Fe-4S] cluster</name>
        <dbReference type="ChEBI" id="CHEBI:21137"/>
    </cofactor>
</comment>
<evidence type="ECO:0000256" key="3">
    <source>
        <dbReference type="ARBA" id="ARBA00022723"/>
    </source>
</evidence>
<dbReference type="EMBL" id="AP022590">
    <property type="protein sequence ID" value="BBY38072.1"/>
    <property type="molecule type" value="Genomic_DNA"/>
</dbReference>
<evidence type="ECO:0000256" key="4">
    <source>
        <dbReference type="ARBA" id="ARBA00022982"/>
    </source>
</evidence>
<dbReference type="SUPFAM" id="SSF54862">
    <property type="entry name" value="4Fe-4S ferredoxins"/>
    <property type="match status" value="1"/>
</dbReference>
<keyword evidence="2" id="KW-0813">Transport</keyword>
<reference evidence="8" key="3">
    <citation type="submission" date="2020-02" db="EMBL/GenBank/DDBJ databases">
        <authorList>
            <person name="Matsumoto Y."/>
            <person name="Motooka D."/>
            <person name="Nakamura S."/>
        </authorList>
    </citation>
    <scope>NUCLEOTIDE SEQUENCE</scope>
    <source>
        <strain evidence="8">JCM 18113</strain>
    </source>
</reference>
<keyword evidence="7" id="KW-0003">3Fe-4S</keyword>
<evidence type="ECO:0000256" key="7">
    <source>
        <dbReference type="ARBA" id="ARBA00023291"/>
    </source>
</evidence>
<dbReference type="GO" id="GO:0046872">
    <property type="term" value="F:metal ion binding"/>
    <property type="evidence" value="ECO:0007669"/>
    <property type="project" value="UniProtKB-KW"/>
</dbReference>
<keyword evidence="4" id="KW-0249">Electron transport</keyword>
<reference evidence="8 11" key="2">
    <citation type="journal article" date="2019" name="Emerg. Microbes Infect.">
        <title>Comprehensive subspecies identification of 175 nontuberculous mycobacteria species based on 7547 genomic profiles.</title>
        <authorList>
            <person name="Matsumoto Y."/>
            <person name="Kinjo T."/>
            <person name="Motooka D."/>
            <person name="Nabeya D."/>
            <person name="Jung N."/>
            <person name="Uechi K."/>
            <person name="Horii T."/>
            <person name="Iida T."/>
            <person name="Fujita J."/>
            <person name="Nakamura S."/>
        </authorList>
    </citation>
    <scope>NUCLEOTIDE SEQUENCE [LARGE SCALE GENOMIC DNA]</scope>
    <source>
        <strain evidence="8 11">JCM 18113</strain>
    </source>
</reference>
<keyword evidence="6" id="KW-0411">Iron-sulfur</keyword>
<dbReference type="Gene3D" id="3.30.70.20">
    <property type="match status" value="1"/>
</dbReference>
<organism evidence="9 10">
    <name type="scientific">Mycobacterium mantenii</name>
    <dbReference type="NCBI Taxonomy" id="560555"/>
    <lineage>
        <taxon>Bacteria</taxon>
        <taxon>Bacillati</taxon>
        <taxon>Actinomycetota</taxon>
        <taxon>Actinomycetes</taxon>
        <taxon>Mycobacteriales</taxon>
        <taxon>Mycobacteriaceae</taxon>
        <taxon>Mycobacterium</taxon>
        <taxon>Mycobacterium avium complex (MAC)</taxon>
    </lineage>
</organism>
<evidence type="ECO:0000313" key="9">
    <source>
        <dbReference type="EMBL" id="ORB02876.1"/>
    </source>
</evidence>
<name>A0A1X0FM97_MYCNT</name>
<sequence>MRLHIDEGLCTGNGRCYALFPELFIDDDSGYGQTTGDGTVAANHKDDAHRAPLCCPEKAITIEDP</sequence>
<dbReference type="InterPro" id="IPR051269">
    <property type="entry name" value="Fe-S_cluster_ET"/>
</dbReference>
<dbReference type="AlphaFoldDB" id="A0A1X0FM97"/>
<reference evidence="9 10" key="1">
    <citation type="submission" date="2017-02" db="EMBL/GenBank/DDBJ databases">
        <title>The new phylogeny of genus Mycobacterium.</title>
        <authorList>
            <person name="Tortoli E."/>
            <person name="Trovato A."/>
            <person name="Cirillo D.M."/>
        </authorList>
    </citation>
    <scope>NUCLEOTIDE SEQUENCE [LARGE SCALE GENOMIC DNA]</scope>
    <source>
        <strain evidence="9 10">DSM 45255</strain>
    </source>
</reference>
<dbReference type="Proteomes" id="UP000465812">
    <property type="component" value="Chromosome"/>
</dbReference>
<evidence type="ECO:0000313" key="10">
    <source>
        <dbReference type="Proteomes" id="UP000192760"/>
    </source>
</evidence>